<dbReference type="PROSITE" id="PS51219">
    <property type="entry name" value="DPCK"/>
    <property type="match status" value="1"/>
</dbReference>
<keyword evidence="3 5" id="KW-0418">Kinase</keyword>
<keyword evidence="1 3" id="KW-0547">Nucleotide-binding</keyword>
<dbReference type="HOGENOM" id="CLU_057180_2_0_9"/>
<dbReference type="eggNOG" id="COG0237">
    <property type="taxonomic scope" value="Bacteria"/>
</dbReference>
<comment type="caution">
    <text evidence="5">The sequence shown here is derived from an EMBL/GenBank/DDBJ whole genome shotgun (WGS) entry which is preliminary data.</text>
</comment>
<dbReference type="EMBL" id="ACZL01000011">
    <property type="protein sequence ID" value="EHI56301.1"/>
    <property type="molecule type" value="Genomic_DNA"/>
</dbReference>
<protein>
    <recommendedName>
        <fullName evidence="3 4">Dephospho-CoA kinase</fullName>
        <ecNumber evidence="3 4">2.7.1.24</ecNumber>
    </recommendedName>
    <alternativeName>
        <fullName evidence="3">Dephosphocoenzyme A kinase</fullName>
    </alternativeName>
</protein>
<evidence type="ECO:0000313" key="5">
    <source>
        <dbReference type="EMBL" id="EHI56301.1"/>
    </source>
</evidence>
<sequence>MVIFIFGGAGSGKSLLLDFLKKRYNACIIEADKTAHELYEPGNTGYTAVRNLLGSQILNEDKTLDRKKMAEILYKDAVLIKKINSVIHPMVWKSINNKIDNIKNMNTQNTQQLIVVEAALIPKDRKELEGMFDEYWFLYADEKVRRKRLKESRGYTDDMIDNIISKQPETKDYIRLCDVLIENNSAYSELEEKIEGLL</sequence>
<evidence type="ECO:0000256" key="4">
    <source>
        <dbReference type="NCBIfam" id="TIGR00152"/>
    </source>
</evidence>
<feature type="binding site" evidence="3">
    <location>
        <begin position="10"/>
        <end position="15"/>
    </location>
    <ligand>
        <name>ATP</name>
        <dbReference type="ChEBI" id="CHEBI:30616"/>
    </ligand>
</feature>
<name>G5GG91_9FIRM</name>
<dbReference type="InterPro" id="IPR027417">
    <property type="entry name" value="P-loop_NTPase"/>
</dbReference>
<dbReference type="PANTHER" id="PTHR10695">
    <property type="entry name" value="DEPHOSPHO-COA KINASE-RELATED"/>
    <property type="match status" value="1"/>
</dbReference>
<dbReference type="GO" id="GO:0005737">
    <property type="term" value="C:cytoplasm"/>
    <property type="evidence" value="ECO:0007669"/>
    <property type="project" value="UniProtKB-SubCell"/>
</dbReference>
<dbReference type="HAMAP" id="MF_00376">
    <property type="entry name" value="Dephospho_CoA_kinase"/>
    <property type="match status" value="1"/>
</dbReference>
<comment type="function">
    <text evidence="3">Catalyzes the phosphorylation of the 3'-hydroxyl group of dephosphocoenzyme A to form coenzyme A.</text>
</comment>
<dbReference type="OrthoDB" id="9812943at2"/>
<comment type="pathway">
    <text evidence="3">Cofactor biosynthesis; coenzyme A biosynthesis; CoA from (R)-pantothenate: step 5/5.</text>
</comment>
<dbReference type="SUPFAM" id="SSF52540">
    <property type="entry name" value="P-loop containing nucleoside triphosphate hydrolases"/>
    <property type="match status" value="1"/>
</dbReference>
<dbReference type="Proteomes" id="UP000003011">
    <property type="component" value="Unassembled WGS sequence"/>
</dbReference>
<dbReference type="Pfam" id="PF01121">
    <property type="entry name" value="CoaE"/>
    <property type="match status" value="1"/>
</dbReference>
<comment type="catalytic activity">
    <reaction evidence="3">
        <text>3'-dephospho-CoA + ATP = ADP + CoA + H(+)</text>
        <dbReference type="Rhea" id="RHEA:18245"/>
        <dbReference type="ChEBI" id="CHEBI:15378"/>
        <dbReference type="ChEBI" id="CHEBI:30616"/>
        <dbReference type="ChEBI" id="CHEBI:57287"/>
        <dbReference type="ChEBI" id="CHEBI:57328"/>
        <dbReference type="ChEBI" id="CHEBI:456216"/>
        <dbReference type="EC" id="2.7.1.24"/>
    </reaction>
</comment>
<dbReference type="UniPathway" id="UPA00241">
    <property type="reaction ID" value="UER00356"/>
</dbReference>
<evidence type="ECO:0000256" key="3">
    <source>
        <dbReference type="HAMAP-Rule" id="MF_00376"/>
    </source>
</evidence>
<dbReference type="STRING" id="679200.HMPREF9333_00581"/>
<dbReference type="CDD" id="cd02022">
    <property type="entry name" value="DPCK"/>
    <property type="match status" value="1"/>
</dbReference>
<reference evidence="5 6" key="1">
    <citation type="submission" date="2011-08" db="EMBL/GenBank/DDBJ databases">
        <title>The Genome Sequence of Johnsonella ignava ATCC 51276.</title>
        <authorList>
            <consortium name="The Broad Institute Genome Sequencing Platform"/>
            <person name="Earl A."/>
            <person name="Ward D."/>
            <person name="Feldgarden M."/>
            <person name="Gevers D."/>
            <person name="Izard J."/>
            <person name="Blanton J.M."/>
            <person name="Baranova O.V."/>
            <person name="Dewhirst F.E."/>
            <person name="Young S.K."/>
            <person name="Zeng Q."/>
            <person name="Gargeya S."/>
            <person name="Fitzgerald M."/>
            <person name="Haas B."/>
            <person name="Abouelleil A."/>
            <person name="Alvarado L."/>
            <person name="Arachchi H.M."/>
            <person name="Berlin A."/>
            <person name="Brown A."/>
            <person name="Chapman S.B."/>
            <person name="Chen Z."/>
            <person name="Dunbar C."/>
            <person name="Freedman E."/>
            <person name="Gearin G."/>
            <person name="Gellesch M."/>
            <person name="Goldberg J."/>
            <person name="Griggs A."/>
            <person name="Gujja S."/>
            <person name="Heiman D."/>
            <person name="Howarth C."/>
            <person name="Larson L."/>
            <person name="Lui A."/>
            <person name="MacDonald P.J.P."/>
            <person name="Montmayeur A."/>
            <person name="Murphy C."/>
            <person name="Neiman D."/>
            <person name="Pearson M."/>
            <person name="Priest M."/>
            <person name="Roberts A."/>
            <person name="Saif S."/>
            <person name="Shea T."/>
            <person name="Shenoy N."/>
            <person name="Sisk P."/>
            <person name="Stolte C."/>
            <person name="Sykes S."/>
            <person name="Wortman J."/>
            <person name="Nusbaum C."/>
            <person name="Birren B."/>
        </authorList>
    </citation>
    <scope>NUCLEOTIDE SEQUENCE [LARGE SCALE GENOMIC DNA]</scope>
    <source>
        <strain evidence="5 6">ATCC 51276</strain>
    </source>
</reference>
<dbReference type="GO" id="GO:0015937">
    <property type="term" value="P:coenzyme A biosynthetic process"/>
    <property type="evidence" value="ECO:0007669"/>
    <property type="project" value="UniProtKB-UniRule"/>
</dbReference>
<dbReference type="GO" id="GO:0005524">
    <property type="term" value="F:ATP binding"/>
    <property type="evidence" value="ECO:0007669"/>
    <property type="project" value="UniProtKB-UniRule"/>
</dbReference>
<dbReference type="InterPro" id="IPR001977">
    <property type="entry name" value="Depp_CoAkinase"/>
</dbReference>
<dbReference type="NCBIfam" id="TIGR00152">
    <property type="entry name" value="dephospho-CoA kinase"/>
    <property type="match status" value="1"/>
</dbReference>
<evidence type="ECO:0000256" key="2">
    <source>
        <dbReference type="ARBA" id="ARBA00022840"/>
    </source>
</evidence>
<organism evidence="5 6">
    <name type="scientific">Johnsonella ignava ATCC 51276</name>
    <dbReference type="NCBI Taxonomy" id="679200"/>
    <lineage>
        <taxon>Bacteria</taxon>
        <taxon>Bacillati</taxon>
        <taxon>Bacillota</taxon>
        <taxon>Clostridia</taxon>
        <taxon>Lachnospirales</taxon>
        <taxon>Lachnospiraceae</taxon>
        <taxon>Johnsonella</taxon>
    </lineage>
</organism>
<keyword evidence="6" id="KW-1185">Reference proteome</keyword>
<keyword evidence="3" id="KW-0173">Coenzyme A biosynthesis</keyword>
<dbReference type="GO" id="GO:0004140">
    <property type="term" value="F:dephospho-CoA kinase activity"/>
    <property type="evidence" value="ECO:0007669"/>
    <property type="project" value="UniProtKB-UniRule"/>
</dbReference>
<comment type="similarity">
    <text evidence="3">Belongs to the CoaE family.</text>
</comment>
<evidence type="ECO:0000256" key="1">
    <source>
        <dbReference type="ARBA" id="ARBA00022741"/>
    </source>
</evidence>
<keyword evidence="3" id="KW-0808">Transferase</keyword>
<dbReference type="AlphaFoldDB" id="G5GG91"/>
<dbReference type="RefSeq" id="WP_005539711.1">
    <property type="nucleotide sequence ID" value="NZ_JH378830.1"/>
</dbReference>
<comment type="subcellular location">
    <subcellularLocation>
        <location evidence="3">Cytoplasm</location>
    </subcellularLocation>
</comment>
<keyword evidence="2 3" id="KW-0067">ATP-binding</keyword>
<accession>G5GG91</accession>
<gene>
    <name evidence="3" type="primary">coaE</name>
    <name evidence="5" type="ORF">HMPREF9333_00581</name>
</gene>
<dbReference type="PANTHER" id="PTHR10695:SF46">
    <property type="entry name" value="BIFUNCTIONAL COENZYME A SYNTHASE-RELATED"/>
    <property type="match status" value="1"/>
</dbReference>
<evidence type="ECO:0000313" key="6">
    <source>
        <dbReference type="Proteomes" id="UP000003011"/>
    </source>
</evidence>
<proteinExistence type="inferred from homology"/>
<dbReference type="Gene3D" id="3.40.50.300">
    <property type="entry name" value="P-loop containing nucleotide triphosphate hydrolases"/>
    <property type="match status" value="1"/>
</dbReference>
<dbReference type="EC" id="2.7.1.24" evidence="3 4"/>
<keyword evidence="3" id="KW-0963">Cytoplasm</keyword>